<dbReference type="Gene3D" id="3.30.70.940">
    <property type="entry name" value="NusG, N-terminal domain"/>
    <property type="match status" value="1"/>
</dbReference>
<dbReference type="InterPro" id="IPR047050">
    <property type="entry name" value="NGN"/>
</dbReference>
<comment type="function">
    <text evidence="5 7">Participates in transcription elongation, termination and antitermination.</text>
</comment>
<evidence type="ECO:0000256" key="1">
    <source>
        <dbReference type="ARBA" id="ARBA00022472"/>
    </source>
</evidence>
<dbReference type="GO" id="GO:0005829">
    <property type="term" value="C:cytosol"/>
    <property type="evidence" value="ECO:0007669"/>
    <property type="project" value="UniProtKB-ARBA"/>
</dbReference>
<dbReference type="CDD" id="cd09891">
    <property type="entry name" value="NGN_Bact_1"/>
    <property type="match status" value="1"/>
</dbReference>
<evidence type="ECO:0000256" key="5">
    <source>
        <dbReference type="HAMAP-Rule" id="MF_00948"/>
    </source>
</evidence>
<keyword evidence="2 5" id="KW-0889">Transcription antitermination</keyword>
<dbReference type="SUPFAM" id="SSF82679">
    <property type="entry name" value="N-utilization substance G protein NusG, N-terminal domain"/>
    <property type="match status" value="1"/>
</dbReference>
<proteinExistence type="inferred from homology"/>
<keyword evidence="3 5" id="KW-0805">Transcription regulation</keyword>
<evidence type="ECO:0000313" key="11">
    <source>
        <dbReference type="Proteomes" id="UP000214610"/>
    </source>
</evidence>
<dbReference type="PRINTS" id="PR00338">
    <property type="entry name" value="NUSGTNSCPFCT"/>
</dbReference>
<dbReference type="SMART" id="SM00739">
    <property type="entry name" value="KOW"/>
    <property type="match status" value="1"/>
</dbReference>
<dbReference type="InterPro" id="IPR005824">
    <property type="entry name" value="KOW"/>
</dbReference>
<evidence type="ECO:0000256" key="3">
    <source>
        <dbReference type="ARBA" id="ARBA00023015"/>
    </source>
</evidence>
<evidence type="ECO:0000259" key="9">
    <source>
        <dbReference type="SMART" id="SM00739"/>
    </source>
</evidence>
<evidence type="ECO:0000256" key="2">
    <source>
        <dbReference type="ARBA" id="ARBA00022814"/>
    </source>
</evidence>
<organism evidence="10 11">
    <name type="scientific">Turicimonas muris</name>
    <dbReference type="NCBI Taxonomy" id="1796652"/>
    <lineage>
        <taxon>Bacteria</taxon>
        <taxon>Pseudomonadati</taxon>
        <taxon>Pseudomonadota</taxon>
        <taxon>Betaproteobacteria</taxon>
        <taxon>Burkholderiales</taxon>
        <taxon>Sutterellaceae</taxon>
        <taxon>Turicimonas</taxon>
    </lineage>
</organism>
<dbReference type="AlphaFoldDB" id="A0A227KR52"/>
<reference evidence="11" key="1">
    <citation type="submission" date="2017-05" db="EMBL/GenBank/DDBJ databases">
        <title>Improved OligoMM genomes.</title>
        <authorList>
            <person name="Garzetti D."/>
        </authorList>
    </citation>
    <scope>NUCLEOTIDE SEQUENCE [LARGE SCALE GENOMIC DNA]</scope>
    <source>
        <strain evidence="11">YL45</strain>
    </source>
</reference>
<dbReference type="InterPro" id="IPR001062">
    <property type="entry name" value="Transcrpt_antiterm_NusG"/>
</dbReference>
<feature type="domain" description="NusG-like N-terminal" evidence="8">
    <location>
        <begin position="4"/>
        <end position="113"/>
    </location>
</feature>
<dbReference type="Pfam" id="PF02357">
    <property type="entry name" value="NusG"/>
    <property type="match status" value="1"/>
</dbReference>
<dbReference type="SMART" id="SM00738">
    <property type="entry name" value="NGN"/>
    <property type="match status" value="1"/>
</dbReference>
<dbReference type="GeneID" id="78362541"/>
<accession>A0A227KR52</accession>
<keyword evidence="1 5" id="KW-0806">Transcription termination</keyword>
<dbReference type="Gene3D" id="2.30.30.30">
    <property type="match status" value="1"/>
</dbReference>
<dbReference type="PANTHER" id="PTHR30265">
    <property type="entry name" value="RHO-INTERACTING TRANSCRIPTION TERMINATION FACTOR NUSG"/>
    <property type="match status" value="1"/>
</dbReference>
<dbReference type="GO" id="GO:0031564">
    <property type="term" value="P:transcription antitermination"/>
    <property type="evidence" value="ECO:0007669"/>
    <property type="project" value="UniProtKB-UniRule"/>
</dbReference>
<dbReference type="GO" id="GO:0006354">
    <property type="term" value="P:DNA-templated transcription elongation"/>
    <property type="evidence" value="ECO:0007669"/>
    <property type="project" value="UniProtKB-UniRule"/>
</dbReference>
<dbReference type="PANTHER" id="PTHR30265:SF2">
    <property type="entry name" value="TRANSCRIPTION TERMINATION_ANTITERMINATION PROTEIN NUSG"/>
    <property type="match status" value="1"/>
</dbReference>
<dbReference type="GO" id="GO:0032784">
    <property type="term" value="P:regulation of DNA-templated transcription elongation"/>
    <property type="evidence" value="ECO:0007669"/>
    <property type="project" value="InterPro"/>
</dbReference>
<dbReference type="Proteomes" id="UP000214610">
    <property type="component" value="Unassembled WGS sequence"/>
</dbReference>
<evidence type="ECO:0000313" key="10">
    <source>
        <dbReference type="EMBL" id="OXE50065.1"/>
    </source>
</evidence>
<dbReference type="SUPFAM" id="SSF50104">
    <property type="entry name" value="Translation proteins SH3-like domain"/>
    <property type="match status" value="1"/>
</dbReference>
<dbReference type="GO" id="GO:0006353">
    <property type="term" value="P:DNA-templated transcription termination"/>
    <property type="evidence" value="ECO:0007669"/>
    <property type="project" value="UniProtKB-UniRule"/>
</dbReference>
<dbReference type="EMBL" id="NHMP01000002">
    <property type="protein sequence ID" value="OXE50065.1"/>
    <property type="molecule type" value="Genomic_DNA"/>
</dbReference>
<evidence type="ECO:0000256" key="7">
    <source>
        <dbReference type="RuleBase" id="RU000538"/>
    </source>
</evidence>
<comment type="caution">
    <text evidence="10">The sequence shown here is derived from an EMBL/GenBank/DDBJ whole genome shotgun (WGS) entry which is preliminary data.</text>
</comment>
<gene>
    <name evidence="5" type="primary">nusG</name>
    <name evidence="10" type="ORF">ADH67_03380</name>
</gene>
<dbReference type="HAMAP" id="MF_00948">
    <property type="entry name" value="NusG"/>
    <property type="match status" value="1"/>
</dbReference>
<dbReference type="Pfam" id="PF00467">
    <property type="entry name" value="KOW"/>
    <property type="match status" value="1"/>
</dbReference>
<dbReference type="InterPro" id="IPR008991">
    <property type="entry name" value="Translation_prot_SH3-like_sf"/>
</dbReference>
<dbReference type="InterPro" id="IPR043425">
    <property type="entry name" value="NusG-like"/>
</dbReference>
<dbReference type="InterPro" id="IPR006645">
    <property type="entry name" value="NGN-like_dom"/>
</dbReference>
<dbReference type="NCBIfam" id="TIGR00922">
    <property type="entry name" value="nusG"/>
    <property type="match status" value="1"/>
</dbReference>
<feature type="domain" description="KOW" evidence="9">
    <location>
        <begin position="125"/>
        <end position="152"/>
    </location>
</feature>
<dbReference type="FunFam" id="2.30.30.30:FF:000002">
    <property type="entry name" value="Transcription termination/antitermination factor NusG"/>
    <property type="match status" value="1"/>
</dbReference>
<dbReference type="RefSeq" id="WP_066594860.1">
    <property type="nucleotide sequence ID" value="NZ_CAJTBZ010000054.1"/>
</dbReference>
<evidence type="ECO:0000256" key="4">
    <source>
        <dbReference type="ARBA" id="ARBA00023163"/>
    </source>
</evidence>
<dbReference type="InterPro" id="IPR014722">
    <property type="entry name" value="Rib_uL2_dom2"/>
</dbReference>
<sequence>MTGDKKWYVIHTYSGMEKSAETALRDRIKRAGLEDAFDEILVPTEDVSEVKDGKKRVSTRRMYSGYIFVNMLMNDETWHLVKNTPRITGFLGGSANRPTPLPTKEIEEIKKRMEDRTDTPRPRFQFEVGEEVRITSGPFADFEGYIDEVSYEKNKLVVIVSIFSRDTPVELAFNEVEKIS</sequence>
<comment type="similarity">
    <text evidence="5 7">Belongs to the NusG family.</text>
</comment>
<name>A0A227KR52_9BURK</name>
<keyword evidence="11" id="KW-1185">Reference proteome</keyword>
<dbReference type="InterPro" id="IPR036735">
    <property type="entry name" value="NGN_dom_sf"/>
</dbReference>
<evidence type="ECO:0000256" key="6">
    <source>
        <dbReference type="NCBIfam" id="TIGR00922"/>
    </source>
</evidence>
<dbReference type="CDD" id="cd06091">
    <property type="entry name" value="KOW_NusG"/>
    <property type="match status" value="1"/>
</dbReference>
<evidence type="ECO:0000259" key="8">
    <source>
        <dbReference type="SMART" id="SM00738"/>
    </source>
</evidence>
<keyword evidence="4 5" id="KW-0804">Transcription</keyword>
<protein>
    <recommendedName>
        <fullName evidence="5 6">Transcription termination/antitermination protein NusG</fullName>
    </recommendedName>
</protein>